<dbReference type="Proteomes" id="UP000095282">
    <property type="component" value="Unplaced"/>
</dbReference>
<accession>A0A1I7UB11</accession>
<dbReference type="STRING" id="1561998.A0A1I7UB11"/>
<dbReference type="eggNOG" id="KOG0837">
    <property type="taxonomic scope" value="Eukaryota"/>
</dbReference>
<protein>
    <submittedName>
        <fullName evidence="2">WRKY transcription factor</fullName>
    </submittedName>
</protein>
<dbReference type="WBParaSite" id="Csp11.Scaffold629.g7524.t1">
    <property type="protein sequence ID" value="Csp11.Scaffold629.g7524.t1"/>
    <property type="gene ID" value="Csp11.Scaffold629.g7524"/>
</dbReference>
<name>A0A1I7UB11_9PELO</name>
<organism evidence="1 2">
    <name type="scientific">Caenorhabditis tropicalis</name>
    <dbReference type="NCBI Taxonomy" id="1561998"/>
    <lineage>
        <taxon>Eukaryota</taxon>
        <taxon>Metazoa</taxon>
        <taxon>Ecdysozoa</taxon>
        <taxon>Nematoda</taxon>
        <taxon>Chromadorea</taxon>
        <taxon>Rhabditida</taxon>
        <taxon>Rhabditina</taxon>
        <taxon>Rhabditomorpha</taxon>
        <taxon>Rhabditoidea</taxon>
        <taxon>Rhabditidae</taxon>
        <taxon>Peloderinae</taxon>
        <taxon>Caenorhabditis</taxon>
    </lineage>
</organism>
<proteinExistence type="predicted"/>
<reference evidence="2" key="1">
    <citation type="submission" date="2016-11" db="UniProtKB">
        <authorList>
            <consortium name="WormBaseParasite"/>
        </authorList>
    </citation>
    <scope>IDENTIFICATION</scope>
</reference>
<evidence type="ECO:0000313" key="2">
    <source>
        <dbReference type="WBParaSite" id="Csp11.Scaffold629.g7524.t1"/>
    </source>
</evidence>
<dbReference type="AlphaFoldDB" id="A0A1I7UB11"/>
<keyword evidence="1" id="KW-1185">Reference proteome</keyword>
<sequence length="119" mass="12660">MDAEEGEKESSSQYCKGFFDALRVVQSSNKFEFQSTGLNSPVLPALPSATAFSPITPATASDMHTIVMSILGNTPISGATTIPLSSPTLLPIVSSNGEMEMDMKHSDGMGTESIQNLRF</sequence>
<evidence type="ECO:0000313" key="1">
    <source>
        <dbReference type="Proteomes" id="UP000095282"/>
    </source>
</evidence>